<name>A0ABD5H2L2_9ENTR</name>
<evidence type="ECO:0000313" key="2">
    <source>
        <dbReference type="Proteomes" id="UP001269984"/>
    </source>
</evidence>
<protein>
    <submittedName>
        <fullName evidence="1">Lar family restriction alleviation protein</fullName>
    </submittedName>
</protein>
<dbReference type="AlphaFoldDB" id="A0ABD5H2L2"/>
<proteinExistence type="predicted"/>
<organism evidence="1 2">
    <name type="scientific">Citrobacter portucalensis</name>
    <dbReference type="NCBI Taxonomy" id="1639133"/>
    <lineage>
        <taxon>Bacteria</taxon>
        <taxon>Pseudomonadati</taxon>
        <taxon>Pseudomonadota</taxon>
        <taxon>Gammaproteobacteria</taxon>
        <taxon>Enterobacterales</taxon>
        <taxon>Enterobacteriaceae</taxon>
        <taxon>Citrobacter</taxon>
        <taxon>Citrobacter freundii complex</taxon>
    </lineage>
</organism>
<dbReference type="Proteomes" id="UP001269984">
    <property type="component" value="Unassembled WGS sequence"/>
</dbReference>
<dbReference type="EMBL" id="JAWPAZ010000007">
    <property type="protein sequence ID" value="MDW2635908.1"/>
    <property type="molecule type" value="Genomic_DNA"/>
</dbReference>
<comment type="caution">
    <text evidence="1">The sequence shown here is derived from an EMBL/GenBank/DDBJ whole genome shotgun (WGS) entry which is preliminary data.</text>
</comment>
<gene>
    <name evidence="1" type="ORF">RYZ90_18855</name>
</gene>
<dbReference type="NCBIfam" id="TIGR03655">
    <property type="entry name" value="anti_R_Lar"/>
    <property type="match status" value="1"/>
</dbReference>
<evidence type="ECO:0000313" key="1">
    <source>
        <dbReference type="EMBL" id="MDW2635908.1"/>
    </source>
</evidence>
<dbReference type="Pfam" id="PF14354">
    <property type="entry name" value="Lar_restr_allev"/>
    <property type="match status" value="1"/>
</dbReference>
<reference evidence="1 2" key="1">
    <citation type="submission" date="2023-10" db="EMBL/GenBank/DDBJ databases">
        <title>Fecal carriage and genetic characteristics of carbapenem-resistant Enterobacterales among healthy adults from four provinces of China.</title>
        <authorList>
            <person name="Li Y."/>
            <person name="Zhang R."/>
        </authorList>
    </citation>
    <scope>NUCLEOTIDE SEQUENCE [LARGE SCALE GENOMIC DNA]</scope>
    <source>
        <strain evidence="1 2">HN-71</strain>
    </source>
</reference>
<dbReference type="InterPro" id="IPR019908">
    <property type="entry name" value="Toxin_RalR"/>
</dbReference>
<sequence>MTPLLCPFCESTALSIGFSFSLRGKKRYVSCRCGAQGPEKRTKSEAITAWNSRMKVWFYDPETLTCTGERRRTEAYIYSLKQDGFTPELIAAPQQEVKGGINS</sequence>
<accession>A0ABD5H2L2</accession>
<dbReference type="RefSeq" id="WP_318061767.1">
    <property type="nucleotide sequence ID" value="NZ_JAWPAZ010000007.1"/>
</dbReference>